<accession>A0ABW5ILK5</accession>
<dbReference type="InterPro" id="IPR041497">
    <property type="entry name" value="Thump-like"/>
</dbReference>
<feature type="domain" description="THUMP-like" evidence="1">
    <location>
        <begin position="341"/>
        <end position="411"/>
    </location>
</feature>
<dbReference type="InterPro" id="IPR054168">
    <property type="entry name" value="PG_1098_Fer"/>
</dbReference>
<organism evidence="3 4">
    <name type="scientific">Pontibacter locisalis</name>
    <dbReference type="NCBI Taxonomy" id="1719035"/>
    <lineage>
        <taxon>Bacteria</taxon>
        <taxon>Pseudomonadati</taxon>
        <taxon>Bacteroidota</taxon>
        <taxon>Cytophagia</taxon>
        <taxon>Cytophagales</taxon>
        <taxon>Hymenobacteraceae</taxon>
        <taxon>Pontibacter</taxon>
    </lineage>
</organism>
<name>A0ABW5ILK5_9BACT</name>
<sequence length="412" mass="46360">MATFELYSSWSKKGYNTMRIFTTEERQFVQDHLKSDPATLMLQSSRYPHLPVLELVQQIQARQKATPKLPTWVNNPDVIFPATLSVEQSSSETAAAFKASIIEGSLIIDLTGGFGVDSFYFAKKFDKVIHLEQNTELQQTAAFNFSLLGASNIQSINTTAEAFLQTFSEVADVIYLDPARRGGREEKLHLLQDCEPDVLHLLPLLFSKAKAVLLKTSPMLDIELALEQLGKVKQVWVVAVQNEVKEVLYLLQPNTLPATEIERTAVNLLPDTEPQTVSFTGIDENQATPHYADPDEYIYEPNAAILKAGAYRYLGQLYELSKLHPNSHLYTSATLVPGFPGRSFRCLSVSRYNKKELMRLLPNKKANITVRNFPETVAEIRKKTGIKEGGDTYLFFTTDMHQKPIVLVCRKA</sequence>
<evidence type="ECO:0000259" key="1">
    <source>
        <dbReference type="Pfam" id="PF18096"/>
    </source>
</evidence>
<evidence type="ECO:0008006" key="5">
    <source>
        <dbReference type="Google" id="ProtNLM"/>
    </source>
</evidence>
<dbReference type="SUPFAM" id="SSF53335">
    <property type="entry name" value="S-adenosyl-L-methionine-dependent methyltransferases"/>
    <property type="match status" value="1"/>
</dbReference>
<evidence type="ECO:0000259" key="2">
    <source>
        <dbReference type="Pfam" id="PF22013"/>
    </source>
</evidence>
<comment type="caution">
    <text evidence="3">The sequence shown here is derived from an EMBL/GenBank/DDBJ whole genome shotgun (WGS) entry which is preliminary data.</text>
</comment>
<dbReference type="EMBL" id="JBHULU010000004">
    <property type="protein sequence ID" value="MFD2512885.1"/>
    <property type="molecule type" value="Genomic_DNA"/>
</dbReference>
<dbReference type="Pfam" id="PF18096">
    <property type="entry name" value="Thump_like"/>
    <property type="match status" value="1"/>
</dbReference>
<dbReference type="Pfam" id="PF22013">
    <property type="entry name" value="PG_1098_Fer"/>
    <property type="match status" value="1"/>
</dbReference>
<dbReference type="Proteomes" id="UP001597544">
    <property type="component" value="Unassembled WGS sequence"/>
</dbReference>
<dbReference type="Gene3D" id="3.40.50.150">
    <property type="entry name" value="Vaccinia Virus protein VP39"/>
    <property type="match status" value="1"/>
</dbReference>
<dbReference type="RefSeq" id="WP_377503345.1">
    <property type="nucleotide sequence ID" value="NZ_JBHULU010000004.1"/>
</dbReference>
<dbReference type="Gene3D" id="1.10.10.1110">
    <property type="entry name" value="Methyltransferase PG1098, N-terminal domain"/>
    <property type="match status" value="1"/>
</dbReference>
<proteinExistence type="predicted"/>
<dbReference type="InterPro" id="IPR029063">
    <property type="entry name" value="SAM-dependent_MTases_sf"/>
</dbReference>
<protein>
    <recommendedName>
        <fullName evidence="5">THUMP-like domain-containing protein</fullName>
    </recommendedName>
</protein>
<keyword evidence="4" id="KW-1185">Reference proteome</keyword>
<evidence type="ECO:0000313" key="3">
    <source>
        <dbReference type="EMBL" id="MFD2512885.1"/>
    </source>
</evidence>
<evidence type="ECO:0000313" key="4">
    <source>
        <dbReference type="Proteomes" id="UP001597544"/>
    </source>
</evidence>
<reference evidence="4" key="1">
    <citation type="journal article" date="2019" name="Int. J. Syst. Evol. Microbiol.">
        <title>The Global Catalogue of Microorganisms (GCM) 10K type strain sequencing project: providing services to taxonomists for standard genome sequencing and annotation.</title>
        <authorList>
            <consortium name="The Broad Institute Genomics Platform"/>
            <consortium name="The Broad Institute Genome Sequencing Center for Infectious Disease"/>
            <person name="Wu L."/>
            <person name="Ma J."/>
        </authorList>
    </citation>
    <scope>NUCLEOTIDE SEQUENCE [LARGE SCALE GENOMIC DNA]</scope>
    <source>
        <strain evidence="4">KCTC 42498</strain>
    </source>
</reference>
<gene>
    <name evidence="3" type="ORF">ACFSRY_03340</name>
</gene>
<feature type="domain" description="PG-1098 ferredoxin-like" evidence="2">
    <location>
        <begin position="297"/>
        <end position="340"/>
    </location>
</feature>